<reference evidence="1" key="1">
    <citation type="submission" date="2020-07" db="EMBL/GenBank/DDBJ databases">
        <title>Multicomponent nature underlies the extraordinary mechanical properties of spider dragline silk.</title>
        <authorList>
            <person name="Kono N."/>
            <person name="Nakamura H."/>
            <person name="Mori M."/>
            <person name="Yoshida Y."/>
            <person name="Ohtoshi R."/>
            <person name="Malay A.D."/>
            <person name="Moran D.A.P."/>
            <person name="Tomita M."/>
            <person name="Numata K."/>
            <person name="Arakawa K."/>
        </authorList>
    </citation>
    <scope>NUCLEOTIDE SEQUENCE</scope>
</reference>
<dbReference type="EMBL" id="BMAO01019242">
    <property type="protein sequence ID" value="GFR29277.1"/>
    <property type="molecule type" value="Genomic_DNA"/>
</dbReference>
<organism evidence="1 2">
    <name type="scientific">Trichonephila clavata</name>
    <name type="common">Joro spider</name>
    <name type="synonym">Nephila clavata</name>
    <dbReference type="NCBI Taxonomy" id="2740835"/>
    <lineage>
        <taxon>Eukaryota</taxon>
        <taxon>Metazoa</taxon>
        <taxon>Ecdysozoa</taxon>
        <taxon>Arthropoda</taxon>
        <taxon>Chelicerata</taxon>
        <taxon>Arachnida</taxon>
        <taxon>Araneae</taxon>
        <taxon>Araneomorphae</taxon>
        <taxon>Entelegynae</taxon>
        <taxon>Araneoidea</taxon>
        <taxon>Nephilidae</taxon>
        <taxon>Trichonephila</taxon>
    </lineage>
</organism>
<protein>
    <submittedName>
        <fullName evidence="1">Uncharacterized protein</fullName>
    </submittedName>
</protein>
<dbReference type="Proteomes" id="UP000887116">
    <property type="component" value="Unassembled WGS sequence"/>
</dbReference>
<name>A0A8X6M272_TRICU</name>
<proteinExistence type="predicted"/>
<comment type="caution">
    <text evidence="1">The sequence shown here is derived from an EMBL/GenBank/DDBJ whole genome shotgun (WGS) entry which is preliminary data.</text>
</comment>
<evidence type="ECO:0000313" key="1">
    <source>
        <dbReference type="EMBL" id="GFR29277.1"/>
    </source>
</evidence>
<sequence length="101" mass="11540">MYYLNFSTANREFNHPFTTTNHRSPSPLHMLERKSWDFLLKPALATDHHSNQSGITIIPTNQEASPLQQVLSITHYPVMGRKNALRSLSQKQLISGHLCNL</sequence>
<dbReference type="AlphaFoldDB" id="A0A8X6M272"/>
<evidence type="ECO:0000313" key="2">
    <source>
        <dbReference type="Proteomes" id="UP000887116"/>
    </source>
</evidence>
<keyword evidence="2" id="KW-1185">Reference proteome</keyword>
<accession>A0A8X6M272</accession>
<gene>
    <name evidence="1" type="ORF">TNCT_330211</name>
</gene>